<sequence>MGGKRKGKSGTQEPVQPSATAPTKQPQQQPSQVPPKSETPKQQQQPSSNDTSDLTKQLFQKLDQITQQLKALSPKKKEDTTTTAASMKTVENETVIPPPHSNMEEKSRDQIKEDRQKKKAEAAARKALKKAENPPPQQPSKSQQPKDGNKENPSVKPDLKVATENVPPQESKSALKQISPVELSKDKSNLKVRFDIQPGNTAAKPNDHKPRKSKFILATPTNVHPAFRRLSARCDANKISGVNELLYEFHGTLIEFINGYNGEPDISYKASLKTTIQPQLNCLSDNSARPFPLAMGNLIRQFRKKLNGLDENLSVQETKEHLIEWIKEKRIENFELAGKAITEFTIQKLRSQSHRNILTYSRCPVVEQIILTAAAEENLDLHVFVVDSPIGHGKVLLDTFSEHNILCTYGELSSIGYLIDQVSLVLLGCSGILSNGRVVAPRGSSLLALCAQTKNIPVLVAAKTCTFVDKVRLDEHISTALLSEPIETIPEDLVTALVTDIRILPPSSAPAVLKAKQLANED</sequence>
<evidence type="ECO:0000313" key="1">
    <source>
        <dbReference type="Proteomes" id="UP000887580"/>
    </source>
</evidence>
<name>A0AC35EU84_9BILA</name>
<dbReference type="WBParaSite" id="PS1159_v2.g10727.t1">
    <property type="protein sequence ID" value="PS1159_v2.g10727.t1"/>
    <property type="gene ID" value="PS1159_v2.g10727"/>
</dbReference>
<proteinExistence type="predicted"/>
<accession>A0AC35EU84</accession>
<organism evidence="1 2">
    <name type="scientific">Panagrolaimus sp. PS1159</name>
    <dbReference type="NCBI Taxonomy" id="55785"/>
    <lineage>
        <taxon>Eukaryota</taxon>
        <taxon>Metazoa</taxon>
        <taxon>Ecdysozoa</taxon>
        <taxon>Nematoda</taxon>
        <taxon>Chromadorea</taxon>
        <taxon>Rhabditida</taxon>
        <taxon>Tylenchina</taxon>
        <taxon>Panagrolaimomorpha</taxon>
        <taxon>Panagrolaimoidea</taxon>
        <taxon>Panagrolaimidae</taxon>
        <taxon>Panagrolaimus</taxon>
    </lineage>
</organism>
<dbReference type="Proteomes" id="UP000887580">
    <property type="component" value="Unplaced"/>
</dbReference>
<protein>
    <submittedName>
        <fullName evidence="2">Translation initiation factor eIF-2B subunit delta</fullName>
    </submittedName>
</protein>
<reference evidence="2" key="1">
    <citation type="submission" date="2022-11" db="UniProtKB">
        <authorList>
            <consortium name="WormBaseParasite"/>
        </authorList>
    </citation>
    <scope>IDENTIFICATION</scope>
</reference>
<evidence type="ECO:0000313" key="2">
    <source>
        <dbReference type="WBParaSite" id="PS1159_v2.g10727.t1"/>
    </source>
</evidence>